<gene>
    <name evidence="2" type="ORF">NDU88_005581</name>
</gene>
<sequence length="127" mass="13906">MEPGGTIASGLPYPDVMTTSTNQATHPGDGGVCKTLSDGTWMAASKGIPQEAVQEEERNGHHRQDERAVRVRTYRADPRPHKRNATMAVSSPFQRQVEDQETARPENRPRSGESVALSGTVLQRARV</sequence>
<feature type="region of interest" description="Disordered" evidence="1">
    <location>
        <begin position="1"/>
        <end position="31"/>
    </location>
</feature>
<dbReference type="AlphaFoldDB" id="A0AAV7L3F8"/>
<protein>
    <submittedName>
        <fullName evidence="2">Uncharacterized protein</fullName>
    </submittedName>
</protein>
<evidence type="ECO:0000256" key="1">
    <source>
        <dbReference type="SAM" id="MobiDB-lite"/>
    </source>
</evidence>
<evidence type="ECO:0000313" key="2">
    <source>
        <dbReference type="EMBL" id="KAJ1085449.1"/>
    </source>
</evidence>
<name>A0AAV7L3F8_PLEWA</name>
<feature type="region of interest" description="Disordered" evidence="1">
    <location>
        <begin position="75"/>
        <end position="127"/>
    </location>
</feature>
<accession>A0AAV7L3F8</accession>
<comment type="caution">
    <text evidence="2">The sequence shown here is derived from an EMBL/GenBank/DDBJ whole genome shotgun (WGS) entry which is preliminary data.</text>
</comment>
<organism evidence="2 3">
    <name type="scientific">Pleurodeles waltl</name>
    <name type="common">Iberian ribbed newt</name>
    <dbReference type="NCBI Taxonomy" id="8319"/>
    <lineage>
        <taxon>Eukaryota</taxon>
        <taxon>Metazoa</taxon>
        <taxon>Chordata</taxon>
        <taxon>Craniata</taxon>
        <taxon>Vertebrata</taxon>
        <taxon>Euteleostomi</taxon>
        <taxon>Amphibia</taxon>
        <taxon>Batrachia</taxon>
        <taxon>Caudata</taxon>
        <taxon>Salamandroidea</taxon>
        <taxon>Salamandridae</taxon>
        <taxon>Pleurodelinae</taxon>
        <taxon>Pleurodeles</taxon>
    </lineage>
</organism>
<reference evidence="2" key="1">
    <citation type="journal article" date="2022" name="bioRxiv">
        <title>Sequencing and chromosome-scale assembly of the giantPleurodeles waltlgenome.</title>
        <authorList>
            <person name="Brown T."/>
            <person name="Elewa A."/>
            <person name="Iarovenko S."/>
            <person name="Subramanian E."/>
            <person name="Araus A.J."/>
            <person name="Petzold A."/>
            <person name="Susuki M."/>
            <person name="Suzuki K.-i.T."/>
            <person name="Hayashi T."/>
            <person name="Toyoda A."/>
            <person name="Oliveira C."/>
            <person name="Osipova E."/>
            <person name="Leigh N.D."/>
            <person name="Simon A."/>
            <person name="Yun M.H."/>
        </authorList>
    </citation>
    <scope>NUCLEOTIDE SEQUENCE</scope>
    <source>
        <strain evidence="2">20211129_DDA</strain>
        <tissue evidence="2">Liver</tissue>
    </source>
</reference>
<dbReference type="EMBL" id="JANPWB010000016">
    <property type="protein sequence ID" value="KAJ1085449.1"/>
    <property type="molecule type" value="Genomic_DNA"/>
</dbReference>
<proteinExistence type="predicted"/>
<feature type="compositionally biased region" description="Basic and acidic residues" evidence="1">
    <location>
        <begin position="96"/>
        <end position="111"/>
    </location>
</feature>
<dbReference type="Proteomes" id="UP001066276">
    <property type="component" value="Chromosome 12"/>
</dbReference>
<keyword evidence="3" id="KW-1185">Reference proteome</keyword>
<evidence type="ECO:0000313" key="3">
    <source>
        <dbReference type="Proteomes" id="UP001066276"/>
    </source>
</evidence>